<gene>
    <name evidence="1" type="ORF">GCM10022409_07440</name>
</gene>
<evidence type="ECO:0000313" key="1">
    <source>
        <dbReference type="EMBL" id="GAA4025946.1"/>
    </source>
</evidence>
<reference evidence="2" key="1">
    <citation type="journal article" date="2019" name="Int. J. Syst. Evol. Microbiol.">
        <title>The Global Catalogue of Microorganisms (GCM) 10K type strain sequencing project: providing services to taxonomists for standard genome sequencing and annotation.</title>
        <authorList>
            <consortium name="The Broad Institute Genomics Platform"/>
            <consortium name="The Broad Institute Genome Sequencing Center for Infectious Disease"/>
            <person name="Wu L."/>
            <person name="Ma J."/>
        </authorList>
    </citation>
    <scope>NUCLEOTIDE SEQUENCE [LARGE SCALE GENOMIC DNA]</scope>
    <source>
        <strain evidence="2">JCM 17225</strain>
    </source>
</reference>
<sequence length="70" mass="7287">MVLPALRAYAGQVTNPARETAWLGLLEAEAVDGLRDRCGAGPQGLLAARIAGLEREAELLQALLPPSPAP</sequence>
<dbReference type="EMBL" id="BAABDK010000005">
    <property type="protein sequence ID" value="GAA4025946.1"/>
    <property type="molecule type" value="Genomic_DNA"/>
</dbReference>
<name>A0ABP7TGK3_9BACT</name>
<comment type="caution">
    <text evidence="1">The sequence shown here is derived from an EMBL/GenBank/DDBJ whole genome shotgun (WGS) entry which is preliminary data.</text>
</comment>
<protein>
    <submittedName>
        <fullName evidence="1">Uncharacterized protein</fullName>
    </submittedName>
</protein>
<evidence type="ECO:0000313" key="2">
    <source>
        <dbReference type="Proteomes" id="UP001501469"/>
    </source>
</evidence>
<organism evidence="1 2">
    <name type="scientific">Hymenobacter glaciei</name>
    <dbReference type="NCBI Taxonomy" id="877209"/>
    <lineage>
        <taxon>Bacteria</taxon>
        <taxon>Pseudomonadati</taxon>
        <taxon>Bacteroidota</taxon>
        <taxon>Cytophagia</taxon>
        <taxon>Cytophagales</taxon>
        <taxon>Hymenobacteraceae</taxon>
        <taxon>Hymenobacter</taxon>
    </lineage>
</organism>
<accession>A0ABP7TGK3</accession>
<dbReference type="Proteomes" id="UP001501469">
    <property type="component" value="Unassembled WGS sequence"/>
</dbReference>
<keyword evidence="2" id="KW-1185">Reference proteome</keyword>
<proteinExistence type="predicted"/>